<reference evidence="3" key="1">
    <citation type="journal article" date="2019" name="Int. J. Syst. Evol. Microbiol.">
        <title>The Global Catalogue of Microorganisms (GCM) 10K type strain sequencing project: providing services to taxonomists for standard genome sequencing and annotation.</title>
        <authorList>
            <consortium name="The Broad Institute Genomics Platform"/>
            <consortium name="The Broad Institute Genome Sequencing Center for Infectious Disease"/>
            <person name="Wu L."/>
            <person name="Ma J."/>
        </authorList>
    </citation>
    <scope>NUCLEOTIDE SEQUENCE [LARGE SCALE GENOMIC DNA]</scope>
    <source>
        <strain evidence="3">JCM 17906</strain>
    </source>
</reference>
<sequence length="410" mass="43543">MTAQCPLCGNADFAPVLSLDGVPVEEGRFPESSAAAVAMPTGSCLLCHCPACGFVYDAAPRPEQVVYDVGYTTFMGASPSFARHVRETAERLVADYGLAGGTAVDIACGFGDFLEALVGAGMAAGTGVDPAAGPVGDTRITMVREYFRPDLLPPDVALVSCRHMLYLMDDPLELLTSIRGSLGSRSPLVYVEFVNRAAAATGWDPWDVTYEHRSYFTAQSARRLFEATGFEVLAVREVHHGRFLGVEARPTEISPSRSTDEEVSGLAGAVAGLQAHTDERVRLWGEALRETREARGRIVAWCAGARAISFLALTGAAEEVAAVVDLSPARHGRFVPGSGRPVVGPEEVADLRPDVVLVTNPAYTQEVREELARRGLPEVPVVELDDPAAPTDLLTAVRAARGAPAASSPR</sequence>
<protein>
    <submittedName>
        <fullName evidence="2">Class I SAM-dependent methyltransferase</fullName>
    </submittedName>
</protein>
<evidence type="ECO:0000313" key="3">
    <source>
        <dbReference type="Proteomes" id="UP001501598"/>
    </source>
</evidence>
<keyword evidence="2" id="KW-0489">Methyltransferase</keyword>
<name>A0ABP8S0B6_9PSEU</name>
<dbReference type="InterPro" id="IPR029063">
    <property type="entry name" value="SAM-dependent_MTases_sf"/>
</dbReference>
<dbReference type="SUPFAM" id="SSF53335">
    <property type="entry name" value="S-adenosyl-L-methionine-dependent methyltransferases"/>
    <property type="match status" value="1"/>
</dbReference>
<dbReference type="Pfam" id="PF08484">
    <property type="entry name" value="Methyltransf_14"/>
    <property type="match status" value="1"/>
</dbReference>
<keyword evidence="2" id="KW-0808">Transferase</keyword>
<proteinExistence type="predicted"/>
<dbReference type="Proteomes" id="UP001501598">
    <property type="component" value="Unassembled WGS sequence"/>
</dbReference>
<dbReference type="EMBL" id="BAABGT010000099">
    <property type="protein sequence ID" value="GAA4556720.1"/>
    <property type="molecule type" value="Genomic_DNA"/>
</dbReference>
<feature type="domain" description="C-methyltransferase" evidence="1">
    <location>
        <begin position="285"/>
        <end position="372"/>
    </location>
</feature>
<gene>
    <name evidence="2" type="ORF">GCM10023175_59530</name>
</gene>
<comment type="caution">
    <text evidence="2">The sequence shown here is derived from an EMBL/GenBank/DDBJ whole genome shotgun (WGS) entry which is preliminary data.</text>
</comment>
<dbReference type="Gene3D" id="3.40.50.150">
    <property type="entry name" value="Vaccinia Virus protein VP39"/>
    <property type="match status" value="1"/>
</dbReference>
<dbReference type="CDD" id="cd00636">
    <property type="entry name" value="TroA-like"/>
    <property type="match status" value="1"/>
</dbReference>
<evidence type="ECO:0000313" key="2">
    <source>
        <dbReference type="EMBL" id="GAA4556720.1"/>
    </source>
</evidence>
<organism evidence="2 3">
    <name type="scientific">Pseudonocardia xishanensis</name>
    <dbReference type="NCBI Taxonomy" id="630995"/>
    <lineage>
        <taxon>Bacteria</taxon>
        <taxon>Bacillati</taxon>
        <taxon>Actinomycetota</taxon>
        <taxon>Actinomycetes</taxon>
        <taxon>Pseudonocardiales</taxon>
        <taxon>Pseudonocardiaceae</taxon>
        <taxon>Pseudonocardia</taxon>
    </lineage>
</organism>
<dbReference type="GO" id="GO:0008168">
    <property type="term" value="F:methyltransferase activity"/>
    <property type="evidence" value="ECO:0007669"/>
    <property type="project" value="UniProtKB-KW"/>
</dbReference>
<dbReference type="GO" id="GO:0032259">
    <property type="term" value="P:methylation"/>
    <property type="evidence" value="ECO:0007669"/>
    <property type="project" value="UniProtKB-KW"/>
</dbReference>
<accession>A0ABP8S0B6</accession>
<dbReference type="Pfam" id="PF13489">
    <property type="entry name" value="Methyltransf_23"/>
    <property type="match status" value="1"/>
</dbReference>
<dbReference type="Gene3D" id="3.40.50.720">
    <property type="entry name" value="NAD(P)-binding Rossmann-like Domain"/>
    <property type="match status" value="1"/>
</dbReference>
<dbReference type="RefSeq" id="WP_345425941.1">
    <property type="nucleotide sequence ID" value="NZ_BAABGT010000099.1"/>
</dbReference>
<keyword evidence="3" id="KW-1185">Reference proteome</keyword>
<dbReference type="InterPro" id="IPR013691">
    <property type="entry name" value="MeTrfase_14"/>
</dbReference>
<evidence type="ECO:0000259" key="1">
    <source>
        <dbReference type="Pfam" id="PF08484"/>
    </source>
</evidence>